<comment type="caution">
    <text evidence="4">The sequence shown here is derived from an EMBL/GenBank/DDBJ whole genome shotgun (WGS) entry which is preliminary data.</text>
</comment>
<dbReference type="InterPro" id="IPR006084">
    <property type="entry name" value="XPG/Rad2"/>
</dbReference>
<keyword evidence="4" id="KW-0378">Hydrolase</keyword>
<keyword evidence="2" id="KW-0460">Magnesium</keyword>
<evidence type="ECO:0000313" key="4">
    <source>
        <dbReference type="EMBL" id="CAB3999854.1"/>
    </source>
</evidence>
<evidence type="ECO:0000313" key="5">
    <source>
        <dbReference type="Proteomes" id="UP001152795"/>
    </source>
</evidence>
<keyword evidence="4" id="KW-0269">Exonuclease</keyword>
<dbReference type="GO" id="GO:0046872">
    <property type="term" value="F:metal ion binding"/>
    <property type="evidence" value="ECO:0007669"/>
    <property type="project" value="UniProtKB-KW"/>
</dbReference>
<dbReference type="GO" id="GO:0017108">
    <property type="term" value="F:5'-flap endonuclease activity"/>
    <property type="evidence" value="ECO:0007669"/>
    <property type="project" value="TreeGrafter"/>
</dbReference>
<evidence type="ECO:0000256" key="2">
    <source>
        <dbReference type="ARBA" id="ARBA00022842"/>
    </source>
</evidence>
<evidence type="ECO:0000256" key="1">
    <source>
        <dbReference type="ARBA" id="ARBA00022723"/>
    </source>
</evidence>
<organism evidence="4 5">
    <name type="scientific">Paramuricea clavata</name>
    <name type="common">Red gorgonian</name>
    <name type="synonym">Violescent sea-whip</name>
    <dbReference type="NCBI Taxonomy" id="317549"/>
    <lineage>
        <taxon>Eukaryota</taxon>
        <taxon>Metazoa</taxon>
        <taxon>Cnidaria</taxon>
        <taxon>Anthozoa</taxon>
        <taxon>Octocorallia</taxon>
        <taxon>Malacalcyonacea</taxon>
        <taxon>Plexauridae</taxon>
        <taxon>Paramuricea</taxon>
    </lineage>
</organism>
<dbReference type="SMART" id="SM00485">
    <property type="entry name" value="XPGN"/>
    <property type="match status" value="2"/>
</dbReference>
<sequence length="303" mass="34506">MASKQGQLQQLKRAHGLARAHVTKKINRIRGLMDNPDNLSTIKDLLNKLSNVLYEFQRAHNAYHSQICDENELHDSEQYGKAVELSVKELDEYSLTISLTQIFIFKMGISGLLQFPPVKQVTVEELLSNFSGKTAAVDVSGWIHKALSITAFGDYDSYTKHVWRYVRLLERNGVTPIQVFDGQNFEAKLEETDKRESEYSLTISLTQIFIFKMGISGLLQFPPVKQVTVEELLSNVSGKTAAVDVSGWIHKALSITAFGDYDSYTKHVWRYVRLLERNGVTPIQVFDGQNFEAKLEETDKRER</sequence>
<dbReference type="Gene3D" id="3.40.50.1010">
    <property type="entry name" value="5'-nuclease"/>
    <property type="match status" value="2"/>
</dbReference>
<dbReference type="PRINTS" id="PR00853">
    <property type="entry name" value="XPGRADSUPER"/>
</dbReference>
<dbReference type="OrthoDB" id="8046937at2759"/>
<dbReference type="InterPro" id="IPR029060">
    <property type="entry name" value="PIN-like_dom_sf"/>
</dbReference>
<keyword evidence="4" id="KW-0540">Nuclease</keyword>
<dbReference type="Proteomes" id="UP001152795">
    <property type="component" value="Unassembled WGS sequence"/>
</dbReference>
<dbReference type="EMBL" id="CACRXK020003688">
    <property type="protein sequence ID" value="CAB3999854.1"/>
    <property type="molecule type" value="Genomic_DNA"/>
</dbReference>
<accession>A0A7D9E2Z9</accession>
<dbReference type="SUPFAM" id="SSF88723">
    <property type="entry name" value="PIN domain-like"/>
    <property type="match status" value="2"/>
</dbReference>
<keyword evidence="5" id="KW-1185">Reference proteome</keyword>
<name>A0A7D9E2Z9_PARCT</name>
<dbReference type="AlphaFoldDB" id="A0A7D9E2Z9"/>
<dbReference type="GO" id="GO:0004527">
    <property type="term" value="F:exonuclease activity"/>
    <property type="evidence" value="ECO:0007669"/>
    <property type="project" value="UniProtKB-KW"/>
</dbReference>
<feature type="domain" description="XPG N-terminal" evidence="3">
    <location>
        <begin position="107"/>
        <end position="202"/>
    </location>
</feature>
<feature type="domain" description="XPG N-terminal" evidence="3">
    <location>
        <begin position="213"/>
        <end position="303"/>
    </location>
</feature>
<dbReference type="InterPro" id="IPR006085">
    <property type="entry name" value="XPG_DNA_repair_N"/>
</dbReference>
<reference evidence="4" key="1">
    <citation type="submission" date="2020-04" db="EMBL/GenBank/DDBJ databases">
        <authorList>
            <person name="Alioto T."/>
            <person name="Alioto T."/>
            <person name="Gomez Garrido J."/>
        </authorList>
    </citation>
    <scope>NUCLEOTIDE SEQUENCE</scope>
    <source>
        <strain evidence="4">A484AB</strain>
    </source>
</reference>
<dbReference type="PANTHER" id="PTHR11081:SF9">
    <property type="entry name" value="FLAP ENDONUCLEASE 1"/>
    <property type="match status" value="1"/>
</dbReference>
<dbReference type="Pfam" id="PF00752">
    <property type="entry name" value="XPG_N"/>
    <property type="match status" value="2"/>
</dbReference>
<keyword evidence="1" id="KW-0479">Metal-binding</keyword>
<protein>
    <submittedName>
        <fullName evidence="4">Exonuclease 1</fullName>
    </submittedName>
</protein>
<dbReference type="PANTHER" id="PTHR11081">
    <property type="entry name" value="FLAP ENDONUCLEASE FAMILY MEMBER"/>
    <property type="match status" value="1"/>
</dbReference>
<gene>
    <name evidence="4" type="ORF">PACLA_8A028917</name>
</gene>
<evidence type="ECO:0000259" key="3">
    <source>
        <dbReference type="SMART" id="SM00485"/>
    </source>
</evidence>
<proteinExistence type="predicted"/>